<protein>
    <submittedName>
        <fullName evidence="1">Uncharacterized protein</fullName>
    </submittedName>
</protein>
<evidence type="ECO:0000313" key="1">
    <source>
        <dbReference type="EMBL" id="KAF1923875.1"/>
    </source>
</evidence>
<organism evidence="1 2">
    <name type="scientific">Didymella exigua CBS 183.55</name>
    <dbReference type="NCBI Taxonomy" id="1150837"/>
    <lineage>
        <taxon>Eukaryota</taxon>
        <taxon>Fungi</taxon>
        <taxon>Dikarya</taxon>
        <taxon>Ascomycota</taxon>
        <taxon>Pezizomycotina</taxon>
        <taxon>Dothideomycetes</taxon>
        <taxon>Pleosporomycetidae</taxon>
        <taxon>Pleosporales</taxon>
        <taxon>Pleosporineae</taxon>
        <taxon>Didymellaceae</taxon>
        <taxon>Didymella</taxon>
    </lineage>
</organism>
<keyword evidence="2" id="KW-1185">Reference proteome</keyword>
<evidence type="ECO:0000313" key="2">
    <source>
        <dbReference type="Proteomes" id="UP000800082"/>
    </source>
</evidence>
<name>A0A6A5R6V2_9PLEO</name>
<proteinExistence type="predicted"/>
<accession>A0A6A5R6V2</accession>
<dbReference type="Proteomes" id="UP000800082">
    <property type="component" value="Unassembled WGS sequence"/>
</dbReference>
<dbReference type="GeneID" id="54346781"/>
<reference evidence="1" key="1">
    <citation type="journal article" date="2020" name="Stud. Mycol.">
        <title>101 Dothideomycetes genomes: a test case for predicting lifestyles and emergence of pathogens.</title>
        <authorList>
            <person name="Haridas S."/>
            <person name="Albert R."/>
            <person name="Binder M."/>
            <person name="Bloem J."/>
            <person name="Labutti K."/>
            <person name="Salamov A."/>
            <person name="Andreopoulos B."/>
            <person name="Baker S."/>
            <person name="Barry K."/>
            <person name="Bills G."/>
            <person name="Bluhm B."/>
            <person name="Cannon C."/>
            <person name="Castanera R."/>
            <person name="Culley D."/>
            <person name="Daum C."/>
            <person name="Ezra D."/>
            <person name="Gonzalez J."/>
            <person name="Henrissat B."/>
            <person name="Kuo A."/>
            <person name="Liang C."/>
            <person name="Lipzen A."/>
            <person name="Lutzoni F."/>
            <person name="Magnuson J."/>
            <person name="Mondo S."/>
            <person name="Nolan M."/>
            <person name="Ohm R."/>
            <person name="Pangilinan J."/>
            <person name="Park H.-J."/>
            <person name="Ramirez L."/>
            <person name="Alfaro M."/>
            <person name="Sun H."/>
            <person name="Tritt A."/>
            <person name="Yoshinaga Y."/>
            <person name="Zwiers L.-H."/>
            <person name="Turgeon B."/>
            <person name="Goodwin S."/>
            <person name="Spatafora J."/>
            <person name="Crous P."/>
            <person name="Grigoriev I."/>
        </authorList>
    </citation>
    <scope>NUCLEOTIDE SEQUENCE</scope>
    <source>
        <strain evidence="1">CBS 183.55</strain>
    </source>
</reference>
<sequence length="112" mass="11960">MTTFSMSLSKLVFRSFSSFLAAAASLSARSTRTFERWRSMSRLCTSASASLILSFVAASFVLICAHSCCKPLYACLSMVSSASTSSVGDRTPSDKFDGCKSSTLVISRVVKA</sequence>
<gene>
    <name evidence="1" type="ORF">M421DRAFT_303712</name>
</gene>
<dbReference type="RefSeq" id="XP_033444128.1">
    <property type="nucleotide sequence ID" value="XM_033589134.1"/>
</dbReference>
<dbReference type="AlphaFoldDB" id="A0A6A5R6V2"/>
<dbReference type="EMBL" id="ML979000">
    <property type="protein sequence ID" value="KAF1923875.1"/>
    <property type="molecule type" value="Genomic_DNA"/>
</dbReference>